<evidence type="ECO:0000313" key="3">
    <source>
        <dbReference type="EMBL" id="KAF2155421.1"/>
    </source>
</evidence>
<dbReference type="Pfam" id="PF12505">
    <property type="entry name" value="DUF3712"/>
    <property type="match status" value="1"/>
</dbReference>
<feature type="region of interest" description="Disordered" evidence="1">
    <location>
        <begin position="1"/>
        <end position="24"/>
    </location>
</feature>
<organism evidence="3 4">
    <name type="scientific">Myriangium duriaei CBS 260.36</name>
    <dbReference type="NCBI Taxonomy" id="1168546"/>
    <lineage>
        <taxon>Eukaryota</taxon>
        <taxon>Fungi</taxon>
        <taxon>Dikarya</taxon>
        <taxon>Ascomycota</taxon>
        <taxon>Pezizomycotina</taxon>
        <taxon>Dothideomycetes</taxon>
        <taxon>Dothideomycetidae</taxon>
        <taxon>Myriangiales</taxon>
        <taxon>Myriangiaceae</taxon>
        <taxon>Myriangium</taxon>
    </lineage>
</organism>
<evidence type="ECO:0000256" key="1">
    <source>
        <dbReference type="SAM" id="MobiDB-lite"/>
    </source>
</evidence>
<dbReference type="EMBL" id="ML996083">
    <property type="protein sequence ID" value="KAF2155421.1"/>
    <property type="molecule type" value="Genomic_DNA"/>
</dbReference>
<evidence type="ECO:0000313" key="4">
    <source>
        <dbReference type="Proteomes" id="UP000799439"/>
    </source>
</evidence>
<name>A0A9P4J681_9PEZI</name>
<feature type="transmembrane region" description="Helical" evidence="2">
    <location>
        <begin position="34"/>
        <end position="58"/>
    </location>
</feature>
<keyword evidence="2" id="KW-0812">Transmembrane</keyword>
<keyword evidence="4" id="KW-1185">Reference proteome</keyword>
<dbReference type="GO" id="GO:0000329">
    <property type="term" value="C:fungal-type vacuole membrane"/>
    <property type="evidence" value="ECO:0007669"/>
    <property type="project" value="InterPro"/>
</dbReference>
<proteinExistence type="predicted"/>
<dbReference type="AlphaFoldDB" id="A0A9P4J681"/>
<reference evidence="3" key="1">
    <citation type="journal article" date="2020" name="Stud. Mycol.">
        <title>101 Dothideomycetes genomes: a test case for predicting lifestyles and emergence of pathogens.</title>
        <authorList>
            <person name="Haridas S."/>
            <person name="Albert R."/>
            <person name="Binder M."/>
            <person name="Bloem J."/>
            <person name="Labutti K."/>
            <person name="Salamov A."/>
            <person name="Andreopoulos B."/>
            <person name="Baker S."/>
            <person name="Barry K."/>
            <person name="Bills G."/>
            <person name="Bluhm B."/>
            <person name="Cannon C."/>
            <person name="Castanera R."/>
            <person name="Culley D."/>
            <person name="Daum C."/>
            <person name="Ezra D."/>
            <person name="Gonzalez J."/>
            <person name="Henrissat B."/>
            <person name="Kuo A."/>
            <person name="Liang C."/>
            <person name="Lipzen A."/>
            <person name="Lutzoni F."/>
            <person name="Magnuson J."/>
            <person name="Mondo S."/>
            <person name="Nolan M."/>
            <person name="Ohm R."/>
            <person name="Pangilinan J."/>
            <person name="Park H.-J."/>
            <person name="Ramirez L."/>
            <person name="Alfaro M."/>
            <person name="Sun H."/>
            <person name="Tritt A."/>
            <person name="Yoshinaga Y."/>
            <person name="Zwiers L.-H."/>
            <person name="Turgeon B."/>
            <person name="Goodwin S."/>
            <person name="Spatafora J."/>
            <person name="Crous P."/>
            <person name="Grigoriev I."/>
        </authorList>
    </citation>
    <scope>NUCLEOTIDE SEQUENCE</scope>
    <source>
        <strain evidence="3">CBS 260.36</strain>
    </source>
</reference>
<dbReference type="PANTHER" id="PTHR35895">
    <property type="entry name" value="CHROMOSOME 16, WHOLE GENOME SHOTGUN SEQUENCE"/>
    <property type="match status" value="1"/>
</dbReference>
<sequence>MSTSKESLQHKEYMDNGSPRPKRQGKFKRHCARWWWLHIIVFIAIFLIVLLPVVYVAYPRIAQDDINKSKIHTTNMMIQNPTPSQLDLTLKGFLETASAFHPWLRPFNASLYLVGHEQPFINISVPELLGKNGTQFTTSQVAQISNIGEFTAFCAFLLGLPTLDIVLYGHGDLKLGGLPTTTVTYNQTVSLAGLNALKGTEVTEFHLGGGSLPFNANSHGNATVPNPTGDTFDFGDVSLNMFVDDIAIGNATLPGLTMTPGNNSYPLYATANQTSIVKVLAQPKYRCGVFPVTMKGNASIFGGEVLPYFTTAFQASNTIVQLNLTDTLKEAGLSQLITGACESS</sequence>
<comment type="caution">
    <text evidence="3">The sequence shown here is derived from an EMBL/GenBank/DDBJ whole genome shotgun (WGS) entry which is preliminary data.</text>
</comment>
<protein>
    <submittedName>
        <fullName evidence="3">Uncharacterized protein</fullName>
    </submittedName>
</protein>
<dbReference type="PANTHER" id="PTHR35895:SF1">
    <property type="entry name" value="LIPID-BINDING SERUM GLYCOPROTEIN C-TERMINAL DOMAIN-CONTAINING PROTEIN"/>
    <property type="match status" value="1"/>
</dbReference>
<accession>A0A9P4J681</accession>
<dbReference type="InterPro" id="IPR022185">
    <property type="entry name" value="DUF3712"/>
</dbReference>
<dbReference type="Proteomes" id="UP000799439">
    <property type="component" value="Unassembled WGS sequence"/>
</dbReference>
<evidence type="ECO:0000256" key="2">
    <source>
        <dbReference type="SAM" id="Phobius"/>
    </source>
</evidence>
<keyword evidence="2" id="KW-0472">Membrane</keyword>
<dbReference type="OrthoDB" id="10039566at2759"/>
<keyword evidence="2" id="KW-1133">Transmembrane helix</keyword>
<gene>
    <name evidence="3" type="ORF">K461DRAFT_292281</name>
</gene>
<dbReference type="InterPro" id="IPR046368">
    <property type="entry name" value="Tag1"/>
</dbReference>